<keyword evidence="3" id="KW-1185">Reference proteome</keyword>
<evidence type="ECO:0000313" key="3">
    <source>
        <dbReference type="Proteomes" id="UP001054252"/>
    </source>
</evidence>
<keyword evidence="1" id="KW-0472">Membrane</keyword>
<dbReference type="EMBL" id="BPVZ01000046">
    <property type="protein sequence ID" value="GKV16976.1"/>
    <property type="molecule type" value="Genomic_DNA"/>
</dbReference>
<keyword evidence="1" id="KW-1133">Transmembrane helix</keyword>
<reference evidence="2 3" key="1">
    <citation type="journal article" date="2021" name="Commun. Biol.">
        <title>The genome of Shorea leprosula (Dipterocarpaceae) highlights the ecological relevance of drought in aseasonal tropical rainforests.</title>
        <authorList>
            <person name="Ng K.K.S."/>
            <person name="Kobayashi M.J."/>
            <person name="Fawcett J.A."/>
            <person name="Hatakeyama M."/>
            <person name="Paape T."/>
            <person name="Ng C.H."/>
            <person name="Ang C.C."/>
            <person name="Tnah L.H."/>
            <person name="Lee C.T."/>
            <person name="Nishiyama T."/>
            <person name="Sese J."/>
            <person name="O'Brien M.J."/>
            <person name="Copetti D."/>
            <person name="Mohd Noor M.I."/>
            <person name="Ong R.C."/>
            <person name="Putra M."/>
            <person name="Sireger I.Z."/>
            <person name="Indrioko S."/>
            <person name="Kosugi Y."/>
            <person name="Izuno A."/>
            <person name="Isagi Y."/>
            <person name="Lee S.L."/>
            <person name="Shimizu K.K."/>
        </authorList>
    </citation>
    <scope>NUCLEOTIDE SEQUENCE [LARGE SCALE GENOMIC DNA]</scope>
    <source>
        <strain evidence="2">214</strain>
    </source>
</reference>
<keyword evidence="1" id="KW-0812">Transmembrane</keyword>
<accession>A0AAV5K1I5</accession>
<comment type="caution">
    <text evidence="2">The sequence shown here is derived from an EMBL/GenBank/DDBJ whole genome shotgun (WGS) entry which is preliminary data.</text>
</comment>
<proteinExistence type="predicted"/>
<dbReference type="Proteomes" id="UP001054252">
    <property type="component" value="Unassembled WGS sequence"/>
</dbReference>
<sequence length="44" mass="5053">MIISIVIIMIDMVFLYTLLGIFFKGCLREQLTHPTILFVGCDFS</sequence>
<evidence type="ECO:0000313" key="2">
    <source>
        <dbReference type="EMBL" id="GKV16976.1"/>
    </source>
</evidence>
<organism evidence="2 3">
    <name type="scientific">Rubroshorea leprosula</name>
    <dbReference type="NCBI Taxonomy" id="152421"/>
    <lineage>
        <taxon>Eukaryota</taxon>
        <taxon>Viridiplantae</taxon>
        <taxon>Streptophyta</taxon>
        <taxon>Embryophyta</taxon>
        <taxon>Tracheophyta</taxon>
        <taxon>Spermatophyta</taxon>
        <taxon>Magnoliopsida</taxon>
        <taxon>eudicotyledons</taxon>
        <taxon>Gunneridae</taxon>
        <taxon>Pentapetalae</taxon>
        <taxon>rosids</taxon>
        <taxon>malvids</taxon>
        <taxon>Malvales</taxon>
        <taxon>Dipterocarpaceae</taxon>
        <taxon>Rubroshorea</taxon>
    </lineage>
</organism>
<evidence type="ECO:0000256" key="1">
    <source>
        <dbReference type="SAM" id="Phobius"/>
    </source>
</evidence>
<gene>
    <name evidence="2" type="ORF">SLEP1_g27536</name>
</gene>
<name>A0AAV5K1I5_9ROSI</name>
<feature type="transmembrane region" description="Helical" evidence="1">
    <location>
        <begin position="6"/>
        <end position="23"/>
    </location>
</feature>
<dbReference type="AlphaFoldDB" id="A0AAV5K1I5"/>
<protein>
    <submittedName>
        <fullName evidence="2">Uncharacterized protein</fullName>
    </submittedName>
</protein>